<protein>
    <submittedName>
        <fullName evidence="1">Uncharacterized protein</fullName>
    </submittedName>
</protein>
<accession>A0A0A9T4B4</accession>
<reference evidence="1" key="1">
    <citation type="submission" date="2014-09" db="EMBL/GenBank/DDBJ databases">
        <authorList>
            <person name="Magalhaes I.L.F."/>
            <person name="Oliveira U."/>
            <person name="Santos F.R."/>
            <person name="Vidigal T.H.D.A."/>
            <person name="Brescovit A.D."/>
            <person name="Santos A.J."/>
        </authorList>
    </citation>
    <scope>NUCLEOTIDE SEQUENCE</scope>
    <source>
        <tissue evidence="1">Shoot tissue taken approximately 20 cm above the soil surface</tissue>
    </source>
</reference>
<name>A0A0A9T4B4_ARUDO</name>
<evidence type="ECO:0000313" key="1">
    <source>
        <dbReference type="EMBL" id="JAD65742.1"/>
    </source>
</evidence>
<sequence>MVYHESMITPTFILL</sequence>
<dbReference type="EMBL" id="GBRH01232153">
    <property type="protein sequence ID" value="JAD65742.1"/>
    <property type="molecule type" value="Transcribed_RNA"/>
</dbReference>
<reference evidence="1" key="2">
    <citation type="journal article" date="2015" name="Data Brief">
        <title>Shoot transcriptome of the giant reed, Arundo donax.</title>
        <authorList>
            <person name="Barrero R.A."/>
            <person name="Guerrero F.D."/>
            <person name="Moolhuijzen P."/>
            <person name="Goolsby J.A."/>
            <person name="Tidwell J."/>
            <person name="Bellgard S.E."/>
            <person name="Bellgard M.I."/>
        </authorList>
    </citation>
    <scope>NUCLEOTIDE SEQUENCE</scope>
    <source>
        <tissue evidence="1">Shoot tissue taken approximately 20 cm above the soil surface</tissue>
    </source>
</reference>
<organism evidence="1">
    <name type="scientific">Arundo donax</name>
    <name type="common">Giant reed</name>
    <name type="synonym">Donax arundinaceus</name>
    <dbReference type="NCBI Taxonomy" id="35708"/>
    <lineage>
        <taxon>Eukaryota</taxon>
        <taxon>Viridiplantae</taxon>
        <taxon>Streptophyta</taxon>
        <taxon>Embryophyta</taxon>
        <taxon>Tracheophyta</taxon>
        <taxon>Spermatophyta</taxon>
        <taxon>Magnoliopsida</taxon>
        <taxon>Liliopsida</taxon>
        <taxon>Poales</taxon>
        <taxon>Poaceae</taxon>
        <taxon>PACMAD clade</taxon>
        <taxon>Arundinoideae</taxon>
        <taxon>Arundineae</taxon>
        <taxon>Arundo</taxon>
    </lineage>
</organism>
<proteinExistence type="predicted"/>